<sequence>MESEEREQTESDRSDSRLPIGGEANPKDGAIDVAMKVVLTPDRPRSWKDRLIGTGLRADDKTEISTKDEDDNLHLLNENIVRSSVNSIPIIDFSGRVNLLLIKDMEHTVSLWRPNQPFRLMDIENGYYLAKFQNLGDFEKPYPNMVMAWIWLPGLPRHMYKRKIIWEIWGMIGRVTKLDFNIDNGVRGRFARMTVYVNLGKALISQDIFPKLTTEQQVINGSIAEEKTTQGTRPEQGKSNFTTSSDAYDPWMLVERQNQRQPIEGKVTNSANKENITQTTSASSTLETKDELVTSVTMAKAHVETQGRQITIENHGTQSVVISEPQSSHCSNDGSLLEVAVTPSNAATRGKLNGNTKGQKLKRIIRDKGSPFKVTSPKVPLIELITNMVELLQEQVKQGLLNQTNEEGTKHEGSKDDTQQQK</sequence>
<feature type="region of interest" description="Disordered" evidence="1">
    <location>
        <begin position="223"/>
        <end position="244"/>
    </location>
</feature>
<evidence type="ECO:0000256" key="1">
    <source>
        <dbReference type="SAM" id="MobiDB-lite"/>
    </source>
</evidence>
<dbReference type="PANTHER" id="PTHR31286">
    <property type="entry name" value="GLYCINE-RICH CELL WALL STRUCTURAL PROTEIN 1.8-LIKE"/>
    <property type="match status" value="1"/>
</dbReference>
<feature type="compositionally biased region" description="Basic and acidic residues" evidence="1">
    <location>
        <begin position="407"/>
        <end position="422"/>
    </location>
</feature>
<feature type="compositionally biased region" description="Basic and acidic residues" evidence="1">
    <location>
        <begin position="1"/>
        <end position="16"/>
    </location>
</feature>
<feature type="compositionally biased region" description="Polar residues" evidence="1">
    <location>
        <begin position="267"/>
        <end position="286"/>
    </location>
</feature>
<feature type="region of interest" description="Disordered" evidence="1">
    <location>
        <begin position="259"/>
        <end position="287"/>
    </location>
</feature>
<evidence type="ECO:0000313" key="3">
    <source>
        <dbReference type="Proteomes" id="UP000593561"/>
    </source>
</evidence>
<protein>
    <recommendedName>
        <fullName evidence="4">DUF4283 domain-containing protein</fullName>
    </recommendedName>
</protein>
<comment type="caution">
    <text evidence="2">The sequence shown here is derived from an EMBL/GenBank/DDBJ whole genome shotgun (WGS) entry which is preliminary data.</text>
</comment>
<dbReference type="EMBL" id="JABFAC010000011">
    <property type="protein sequence ID" value="MBA0629084.1"/>
    <property type="molecule type" value="Genomic_DNA"/>
</dbReference>
<dbReference type="AlphaFoldDB" id="A0A7J8SSI1"/>
<dbReference type="PANTHER" id="PTHR31286:SF173">
    <property type="entry name" value="DUF4283 DOMAIN-CONTAINING PROTEIN"/>
    <property type="match status" value="1"/>
</dbReference>
<evidence type="ECO:0008006" key="4">
    <source>
        <dbReference type="Google" id="ProtNLM"/>
    </source>
</evidence>
<proteinExistence type="predicted"/>
<feature type="region of interest" description="Disordered" evidence="1">
    <location>
        <begin position="1"/>
        <end position="29"/>
    </location>
</feature>
<dbReference type="InterPro" id="IPR040256">
    <property type="entry name" value="At4g02000-like"/>
</dbReference>
<accession>A0A7J8SSI1</accession>
<feature type="region of interest" description="Disordered" evidence="1">
    <location>
        <begin position="402"/>
        <end position="422"/>
    </location>
</feature>
<keyword evidence="3" id="KW-1185">Reference proteome</keyword>
<name>A0A7J8SSI1_GOSDV</name>
<feature type="compositionally biased region" description="Polar residues" evidence="1">
    <location>
        <begin position="229"/>
        <end position="244"/>
    </location>
</feature>
<organism evidence="2 3">
    <name type="scientific">Gossypium davidsonii</name>
    <name type="common">Davidson's cotton</name>
    <name type="synonym">Gossypium klotzschianum subsp. davidsonii</name>
    <dbReference type="NCBI Taxonomy" id="34287"/>
    <lineage>
        <taxon>Eukaryota</taxon>
        <taxon>Viridiplantae</taxon>
        <taxon>Streptophyta</taxon>
        <taxon>Embryophyta</taxon>
        <taxon>Tracheophyta</taxon>
        <taxon>Spermatophyta</taxon>
        <taxon>Magnoliopsida</taxon>
        <taxon>eudicotyledons</taxon>
        <taxon>Gunneridae</taxon>
        <taxon>Pentapetalae</taxon>
        <taxon>rosids</taxon>
        <taxon>malvids</taxon>
        <taxon>Malvales</taxon>
        <taxon>Malvaceae</taxon>
        <taxon>Malvoideae</taxon>
        <taxon>Gossypium</taxon>
    </lineage>
</organism>
<gene>
    <name evidence="2" type="ORF">Godav_023696</name>
</gene>
<evidence type="ECO:0000313" key="2">
    <source>
        <dbReference type="EMBL" id="MBA0629084.1"/>
    </source>
</evidence>
<reference evidence="2 3" key="1">
    <citation type="journal article" date="2019" name="Genome Biol. Evol.">
        <title>Insights into the evolution of the New World diploid cottons (Gossypium, subgenus Houzingenia) based on genome sequencing.</title>
        <authorList>
            <person name="Grover C.E."/>
            <person name="Arick M.A. 2nd"/>
            <person name="Thrash A."/>
            <person name="Conover J.L."/>
            <person name="Sanders W.S."/>
            <person name="Peterson D.G."/>
            <person name="Frelichowski J.E."/>
            <person name="Scheffler J.A."/>
            <person name="Scheffler B.E."/>
            <person name="Wendel J.F."/>
        </authorList>
    </citation>
    <scope>NUCLEOTIDE SEQUENCE [LARGE SCALE GENOMIC DNA]</scope>
    <source>
        <strain evidence="2">27</strain>
        <tissue evidence="2">Leaf</tissue>
    </source>
</reference>
<dbReference type="Proteomes" id="UP000593561">
    <property type="component" value="Unassembled WGS sequence"/>
</dbReference>